<sequence length="293" mass="33412">MFCDSSIYYRMLWPPAPQLLNFPPNQQQEQIPRPVVQFEGPPGHQLDIAPRRWRSPRAVPDGEVSREQPTRNGPTPELLFVRRCYMLAGLFSMSMAILAMILTKAFPQNADPMIPGFVCAMVSLLVLFVLCIGGKLRQFYWFSLVLSALFVQLAGVGVILVLLDRCLEHVCSALLAAMAAMVGCYFAGAWLPRIVLPGEATMILLLIVFVVCSIFVMTMYIFTDNWIYQTLYFLLMAIMLVPTSLYHAQVVHGRRFQLPEHEFVVCAVHVYLHFLLFFAALYCIIWTHNWWGI</sequence>
<gene>
    <name evidence="4" type="primary">LOC108040759</name>
    <name evidence="2" type="synonym">108040759</name>
</gene>
<accession>A0A6P4EKV1</accession>
<reference evidence="4" key="2">
    <citation type="submission" date="2025-04" db="UniProtKB">
        <authorList>
            <consortium name="RefSeq"/>
        </authorList>
    </citation>
    <scope>IDENTIFICATION</scope>
</reference>
<evidence type="ECO:0000313" key="3">
    <source>
        <dbReference type="Proteomes" id="UP001652680"/>
    </source>
</evidence>
<reference evidence="2" key="3">
    <citation type="submission" date="2025-05" db="UniProtKB">
        <authorList>
            <consortium name="EnsemblMetazoa"/>
        </authorList>
    </citation>
    <scope>IDENTIFICATION</scope>
</reference>
<dbReference type="AlphaFoldDB" id="A0A6P4EKV1"/>
<feature type="transmembrane region" description="Helical" evidence="1">
    <location>
        <begin position="139"/>
        <end position="163"/>
    </location>
</feature>
<keyword evidence="1" id="KW-0812">Transmembrane</keyword>
<name>A0A6P4EKV1_DRORH</name>
<feature type="transmembrane region" description="Helical" evidence="1">
    <location>
        <begin position="229"/>
        <end position="251"/>
    </location>
</feature>
<evidence type="ECO:0000313" key="2">
    <source>
        <dbReference type="EnsemblMetazoa" id="XP_016973836.1"/>
    </source>
</evidence>
<keyword evidence="1" id="KW-0472">Membrane</keyword>
<feature type="transmembrane region" description="Helical" evidence="1">
    <location>
        <begin position="169"/>
        <end position="191"/>
    </location>
</feature>
<proteinExistence type="predicted"/>
<evidence type="ECO:0000313" key="4">
    <source>
        <dbReference type="RefSeq" id="XP_016973836.1"/>
    </source>
</evidence>
<organism evidence="4">
    <name type="scientific">Drosophila rhopaloa</name>
    <name type="common">Fruit fly</name>
    <dbReference type="NCBI Taxonomy" id="1041015"/>
    <lineage>
        <taxon>Eukaryota</taxon>
        <taxon>Metazoa</taxon>
        <taxon>Ecdysozoa</taxon>
        <taxon>Arthropoda</taxon>
        <taxon>Hexapoda</taxon>
        <taxon>Insecta</taxon>
        <taxon>Pterygota</taxon>
        <taxon>Neoptera</taxon>
        <taxon>Endopterygota</taxon>
        <taxon>Diptera</taxon>
        <taxon>Brachycera</taxon>
        <taxon>Muscomorpha</taxon>
        <taxon>Ephydroidea</taxon>
        <taxon>Drosophilidae</taxon>
        <taxon>Drosophila</taxon>
        <taxon>Sophophora</taxon>
    </lineage>
</organism>
<keyword evidence="3" id="KW-1185">Reference proteome</keyword>
<feature type="transmembrane region" description="Helical" evidence="1">
    <location>
        <begin position="263"/>
        <end position="287"/>
    </location>
</feature>
<protein>
    <submittedName>
        <fullName evidence="4">Uncharacterized protein LOC108040759</fullName>
    </submittedName>
</protein>
<feature type="transmembrane region" description="Helical" evidence="1">
    <location>
        <begin position="203"/>
        <end position="223"/>
    </location>
</feature>
<dbReference type="RefSeq" id="XP_016973836.1">
    <property type="nucleotide sequence ID" value="XM_017118347.1"/>
</dbReference>
<dbReference type="EnsemblMetazoa" id="XM_017118347.1">
    <property type="protein sequence ID" value="XP_016973836.1"/>
    <property type="gene ID" value="LOC108040759"/>
</dbReference>
<keyword evidence="1" id="KW-1133">Transmembrane helix</keyword>
<reference evidence="3" key="1">
    <citation type="journal article" date="2021" name="Elife">
        <title>Highly contiguous assemblies of 101 drosophilid genomes.</title>
        <authorList>
            <person name="Kim B.Y."/>
            <person name="Wang J.R."/>
            <person name="Miller D.E."/>
            <person name="Barmina O."/>
            <person name="Delaney E."/>
            <person name="Thompson A."/>
            <person name="Comeault A.A."/>
            <person name="Peede D."/>
            <person name="D'Agostino E.R."/>
            <person name="Pelaez J."/>
            <person name="Aguilar J.M."/>
            <person name="Haji D."/>
            <person name="Matsunaga T."/>
            <person name="Armstrong E.E."/>
            <person name="Zych M."/>
            <person name="Ogawa Y."/>
            <person name="Stamenkovic-Radak M."/>
            <person name="Jelic M."/>
            <person name="Veselinovic M.S."/>
            <person name="Tanaskovic M."/>
            <person name="Eric P."/>
            <person name="Gao J.J."/>
            <person name="Katoh T.K."/>
            <person name="Toda M.J."/>
            <person name="Watabe H."/>
            <person name="Watada M."/>
            <person name="Davis J.S."/>
            <person name="Moyle L.C."/>
            <person name="Manoli G."/>
            <person name="Bertolini E."/>
            <person name="Kostal V."/>
            <person name="Hawley R.S."/>
            <person name="Takahashi A."/>
            <person name="Jones C.D."/>
            <person name="Price D.K."/>
            <person name="Whiteman N."/>
            <person name="Kopp A."/>
            <person name="Matute D.R."/>
            <person name="Petrov D.A."/>
        </authorList>
    </citation>
    <scope>NUCLEOTIDE SEQUENCE [LARGE SCALE GENOMIC DNA]</scope>
</reference>
<feature type="transmembrane region" description="Helical" evidence="1">
    <location>
        <begin position="114"/>
        <end position="132"/>
    </location>
</feature>
<dbReference type="Proteomes" id="UP001652680">
    <property type="component" value="Unassembled WGS sequence"/>
</dbReference>
<dbReference type="OrthoDB" id="7845278at2759"/>
<evidence type="ECO:0000256" key="1">
    <source>
        <dbReference type="SAM" id="Phobius"/>
    </source>
</evidence>
<dbReference type="GeneID" id="108040759"/>
<feature type="transmembrane region" description="Helical" evidence="1">
    <location>
        <begin position="84"/>
        <end position="102"/>
    </location>
</feature>